<feature type="region of interest" description="Disordered" evidence="1">
    <location>
        <begin position="514"/>
        <end position="542"/>
    </location>
</feature>
<evidence type="ECO:0000313" key="3">
    <source>
        <dbReference type="EMBL" id="KUI64095.1"/>
    </source>
</evidence>
<gene>
    <name evidence="3" type="ORF">VM1G_10847</name>
</gene>
<feature type="transmembrane region" description="Helical" evidence="2">
    <location>
        <begin position="482"/>
        <end position="502"/>
    </location>
</feature>
<keyword evidence="2" id="KW-0472">Membrane</keyword>
<evidence type="ECO:0008006" key="5">
    <source>
        <dbReference type="Google" id="ProtNLM"/>
    </source>
</evidence>
<dbReference type="OrthoDB" id="3231000at2759"/>
<feature type="transmembrane region" description="Helical" evidence="2">
    <location>
        <begin position="451"/>
        <end position="470"/>
    </location>
</feature>
<keyword evidence="2" id="KW-0812">Transmembrane</keyword>
<dbReference type="Proteomes" id="UP000078559">
    <property type="component" value="Unassembled WGS sequence"/>
</dbReference>
<evidence type="ECO:0000256" key="2">
    <source>
        <dbReference type="SAM" id="Phobius"/>
    </source>
</evidence>
<protein>
    <recommendedName>
        <fullName evidence="5">Magnesium transport protein CorA</fullName>
    </recommendedName>
</protein>
<dbReference type="Gene3D" id="1.20.58.340">
    <property type="entry name" value="Magnesium transport protein CorA, transmembrane region"/>
    <property type="match status" value="1"/>
</dbReference>
<organism evidence="3 4">
    <name type="scientific">Cytospora mali</name>
    <name type="common">Apple Valsa canker fungus</name>
    <name type="synonym">Valsa mali</name>
    <dbReference type="NCBI Taxonomy" id="578113"/>
    <lineage>
        <taxon>Eukaryota</taxon>
        <taxon>Fungi</taxon>
        <taxon>Dikarya</taxon>
        <taxon>Ascomycota</taxon>
        <taxon>Pezizomycotina</taxon>
        <taxon>Sordariomycetes</taxon>
        <taxon>Sordariomycetidae</taxon>
        <taxon>Diaporthales</taxon>
        <taxon>Cytosporaceae</taxon>
        <taxon>Cytospora</taxon>
    </lineage>
</organism>
<dbReference type="AlphaFoldDB" id="A0A194VJP2"/>
<name>A0A194VJP2_CYTMA</name>
<keyword evidence="4" id="KW-1185">Reference proteome</keyword>
<feature type="compositionally biased region" description="Polar residues" evidence="1">
    <location>
        <begin position="530"/>
        <end position="542"/>
    </location>
</feature>
<accession>A0A194VJP2</accession>
<proteinExistence type="predicted"/>
<dbReference type="EMBL" id="KN796119">
    <property type="protein sequence ID" value="KUI64095.1"/>
    <property type="molecule type" value="Genomic_DNA"/>
</dbReference>
<feature type="compositionally biased region" description="Basic and acidic residues" evidence="1">
    <location>
        <begin position="23"/>
        <end position="33"/>
    </location>
</feature>
<keyword evidence="2" id="KW-1133">Transmembrane helix</keyword>
<sequence>MQVGTNPLRWDPSERGGYSSDQNQREKERNERAKRTHACVLSYDHDGTKPVSKKVFKTRKTLDDALYSIKSPSENGASKFNLIVVEDLSRDVIEMLGTHFDVDPSFFRQHVTNRAWHKVGDWWKEPPNLDLAFSGQNWFSVRYICARCFRDEESFQKGSAEAANFNVDRRLDRDWNHSNFWDGVDGKMEVGVVRNRASLWVKQQKGPQGGAVGILLLDPSIKEGHPIWHKYRNWAMPPSMTNPVGQEEYTSLVDGGPPQKTFFEDFIYWACNPKSPKSFEFTPNVTHTRVPAPWPGLDGPMSALLHLICTEWLMISDYIEMRLTQIDWELAKPRDWGDSARADEVASRLTFWRRSVPSYRKMLSETLVHVFRATSHLPGLSSFGHMRLPSALKLFTDTQVVNSYRPDFLMALAAMHEHQSRVDKLIEITVATVSIEESRNGYRLNKKLSNLTWLATAFLPLSFVATLLSVQEDITALASSMTYWAGIALPLTAFTMLLLAIWDMPVTTRLRQKLERHSRKNSRIGRDTPSAITRSSSSFRAY</sequence>
<feature type="region of interest" description="Disordered" evidence="1">
    <location>
        <begin position="1"/>
        <end position="35"/>
    </location>
</feature>
<evidence type="ECO:0000256" key="1">
    <source>
        <dbReference type="SAM" id="MobiDB-lite"/>
    </source>
</evidence>
<feature type="compositionally biased region" description="Basic residues" evidence="1">
    <location>
        <begin position="514"/>
        <end position="523"/>
    </location>
</feature>
<reference evidence="3" key="1">
    <citation type="submission" date="2014-12" db="EMBL/GenBank/DDBJ databases">
        <title>Genome Sequence of Valsa Canker Pathogens Uncovers a Specific Adaption of Colonization on Woody Bark.</title>
        <authorList>
            <person name="Yin Z."/>
            <person name="Liu H."/>
            <person name="Gao X."/>
            <person name="Li Z."/>
            <person name="Song N."/>
            <person name="Ke X."/>
            <person name="Dai Q."/>
            <person name="Wu Y."/>
            <person name="Sun Y."/>
            <person name="Xu J.-R."/>
            <person name="Kang Z.K."/>
            <person name="Wang L."/>
            <person name="Huang L."/>
        </authorList>
    </citation>
    <scope>NUCLEOTIDE SEQUENCE [LARGE SCALE GENOMIC DNA]</scope>
    <source>
        <strain evidence="3">03-8</strain>
    </source>
</reference>
<evidence type="ECO:0000313" key="4">
    <source>
        <dbReference type="Proteomes" id="UP000078559"/>
    </source>
</evidence>